<dbReference type="EMBL" id="CP047020">
    <property type="protein sequence ID" value="QHA08089.1"/>
    <property type="molecule type" value="Genomic_DNA"/>
</dbReference>
<dbReference type="AlphaFoldDB" id="A0A6I6NBD4"/>
<dbReference type="InterPro" id="IPR008979">
    <property type="entry name" value="Galactose-bd-like_sf"/>
</dbReference>
<evidence type="ECO:0000313" key="2">
    <source>
        <dbReference type="Proteomes" id="UP000436138"/>
    </source>
</evidence>
<reference evidence="1 2" key="1">
    <citation type="submission" date="2019-12" db="EMBL/GenBank/DDBJ databases">
        <title>Streptomyces sp. strain T44 isolated from rhizosphere soil of Broussonetia papyrifera.</title>
        <authorList>
            <person name="Mo P."/>
        </authorList>
    </citation>
    <scope>NUCLEOTIDE SEQUENCE [LARGE SCALE GENOMIC DNA]</scope>
    <source>
        <strain evidence="1 2">T44</strain>
    </source>
</reference>
<sequence>MTPDGTGHRILEASHRMAADDSSWHRALVRLGDTGHRPEAGHRPRVQVASRCFPLHLPHTARLEHPWWVRRALGSTQRLPTGGAEGARLGLTALLAAHRRDR</sequence>
<dbReference type="Proteomes" id="UP000436138">
    <property type="component" value="Chromosome"/>
</dbReference>
<dbReference type="SUPFAM" id="SSF49785">
    <property type="entry name" value="Galactose-binding domain-like"/>
    <property type="match status" value="1"/>
</dbReference>
<gene>
    <name evidence="1" type="ORF">GQF42_36785</name>
</gene>
<dbReference type="RefSeq" id="WP_158927167.1">
    <property type="nucleotide sequence ID" value="NZ_CP047020.1"/>
</dbReference>
<organism evidence="1 2">
    <name type="scientific">Streptomyces broussonetiae</name>
    <dbReference type="NCBI Taxonomy" id="2686304"/>
    <lineage>
        <taxon>Bacteria</taxon>
        <taxon>Bacillati</taxon>
        <taxon>Actinomycetota</taxon>
        <taxon>Actinomycetes</taxon>
        <taxon>Kitasatosporales</taxon>
        <taxon>Streptomycetaceae</taxon>
        <taxon>Streptomyces</taxon>
    </lineage>
</organism>
<dbReference type="KEGG" id="sbro:GQF42_36785"/>
<evidence type="ECO:0000313" key="1">
    <source>
        <dbReference type="EMBL" id="QHA08089.1"/>
    </source>
</evidence>
<proteinExistence type="predicted"/>
<accession>A0A6I6NBD4</accession>
<keyword evidence="2" id="KW-1185">Reference proteome</keyword>
<dbReference type="Gene3D" id="2.60.120.260">
    <property type="entry name" value="Galactose-binding domain-like"/>
    <property type="match status" value="1"/>
</dbReference>
<protein>
    <submittedName>
        <fullName evidence="1">Uncharacterized protein</fullName>
    </submittedName>
</protein>
<name>A0A6I6NBD4_9ACTN</name>